<accession>A0A549SCK1</accession>
<evidence type="ECO:0000259" key="10">
    <source>
        <dbReference type="Pfam" id="PF25876"/>
    </source>
</evidence>
<dbReference type="InterPro" id="IPR006143">
    <property type="entry name" value="RND_pump_MFP"/>
</dbReference>
<feature type="domain" description="Multidrug resistance protein MdtA-like barrel-sandwich hybrid" evidence="11">
    <location>
        <begin position="92"/>
        <end position="233"/>
    </location>
</feature>
<dbReference type="Gene3D" id="2.40.50.100">
    <property type="match status" value="1"/>
</dbReference>
<dbReference type="Pfam" id="PF25944">
    <property type="entry name" value="Beta-barrel_RND"/>
    <property type="match status" value="1"/>
</dbReference>
<keyword evidence="6 9" id="KW-0472">Membrane</keyword>
<organism evidence="14 15">
    <name type="scientific">Methylosinus sporium</name>
    <dbReference type="NCBI Taxonomy" id="428"/>
    <lineage>
        <taxon>Bacteria</taxon>
        <taxon>Pseudomonadati</taxon>
        <taxon>Pseudomonadota</taxon>
        <taxon>Alphaproteobacteria</taxon>
        <taxon>Hyphomicrobiales</taxon>
        <taxon>Methylocystaceae</taxon>
        <taxon>Methylosinus</taxon>
    </lineage>
</organism>
<dbReference type="NCBIfam" id="TIGR01730">
    <property type="entry name" value="RND_mfp"/>
    <property type="match status" value="1"/>
</dbReference>
<evidence type="ECO:0000259" key="13">
    <source>
        <dbReference type="Pfam" id="PF25967"/>
    </source>
</evidence>
<comment type="caution">
    <text evidence="14">The sequence shown here is derived from an EMBL/GenBank/DDBJ whole genome shotgun (WGS) entry which is preliminary data.</text>
</comment>
<feature type="compositionally biased region" description="Basic and acidic residues" evidence="8">
    <location>
        <begin position="408"/>
        <end position="419"/>
    </location>
</feature>
<comment type="subcellular location">
    <subcellularLocation>
        <location evidence="1">Cell membrane</location>
    </subcellularLocation>
</comment>
<evidence type="ECO:0000259" key="12">
    <source>
        <dbReference type="Pfam" id="PF25944"/>
    </source>
</evidence>
<dbReference type="Gene3D" id="1.10.287.470">
    <property type="entry name" value="Helix hairpin bin"/>
    <property type="match status" value="1"/>
</dbReference>
<evidence type="ECO:0000256" key="2">
    <source>
        <dbReference type="ARBA" id="ARBA00009477"/>
    </source>
</evidence>
<evidence type="ECO:0000313" key="14">
    <source>
        <dbReference type="EMBL" id="TRL22049.1"/>
    </source>
</evidence>
<dbReference type="GO" id="GO:0015562">
    <property type="term" value="F:efflux transmembrane transporter activity"/>
    <property type="evidence" value="ECO:0007669"/>
    <property type="project" value="TreeGrafter"/>
</dbReference>
<dbReference type="PANTHER" id="PTHR30469">
    <property type="entry name" value="MULTIDRUG RESISTANCE PROTEIN MDTA"/>
    <property type="match status" value="1"/>
</dbReference>
<dbReference type="GO" id="GO:0030313">
    <property type="term" value="C:cell envelope"/>
    <property type="evidence" value="ECO:0007669"/>
    <property type="project" value="UniProtKB-SubCell"/>
</dbReference>
<evidence type="ECO:0000256" key="1">
    <source>
        <dbReference type="ARBA" id="ARBA00004236"/>
    </source>
</evidence>
<feature type="domain" description="Multidrug resistance protein MdtA-like alpha-helical hairpin" evidence="10">
    <location>
        <begin position="129"/>
        <end position="200"/>
    </location>
</feature>
<dbReference type="SUPFAM" id="SSF111369">
    <property type="entry name" value="HlyD-like secretion proteins"/>
    <property type="match status" value="1"/>
</dbReference>
<evidence type="ECO:0000256" key="7">
    <source>
        <dbReference type="SAM" id="Coils"/>
    </source>
</evidence>
<dbReference type="InterPro" id="IPR058626">
    <property type="entry name" value="MdtA-like_b-barrel"/>
</dbReference>
<protein>
    <submittedName>
        <fullName evidence="14">Efflux RND transporter periplasmic adaptor subunit</fullName>
    </submittedName>
</protein>
<keyword evidence="3" id="KW-0813">Transport</keyword>
<dbReference type="Gene3D" id="2.40.420.20">
    <property type="match status" value="1"/>
</dbReference>
<feature type="domain" description="Multidrug resistance protein MdtA-like beta-barrel" evidence="12">
    <location>
        <begin position="237"/>
        <end position="320"/>
    </location>
</feature>
<evidence type="ECO:0000256" key="8">
    <source>
        <dbReference type="SAM" id="MobiDB-lite"/>
    </source>
</evidence>
<dbReference type="InterPro" id="IPR058624">
    <property type="entry name" value="MdtA-like_HH"/>
</dbReference>
<evidence type="ECO:0000256" key="4">
    <source>
        <dbReference type="ARBA" id="ARBA00022475"/>
    </source>
</evidence>
<keyword evidence="9" id="KW-1133">Transmembrane helix</keyword>
<dbReference type="Pfam" id="PF25876">
    <property type="entry name" value="HH_MFP_RND"/>
    <property type="match status" value="1"/>
</dbReference>
<dbReference type="InterPro" id="IPR058625">
    <property type="entry name" value="MdtA-like_BSH"/>
</dbReference>
<keyword evidence="5" id="KW-0997">Cell inner membrane</keyword>
<sequence>MSSDITEAAPPSSIEAARRLLARRNARWIVAALLGAATLAAWRFYPSDAPSPPGAGGKGPTIAVAAAEVTSGDFPVVFSGLGTVTAAATSIVKPQVSGPLTQVSYVEGQMVKAGDRLARIDPRPFELAVAQAEAQLQKDESLLQNAERDLARYESLRTRLKDSVSGQQLDTQRSLIGQYRATVELDRALVGQAKLNLSYTHIAAPIDGRIGLRLVDPGNIVQTNDASGIAVVTRLTPITVIFTLPEVKLQSVLRRFRSGEKLFVAAFNHEHSGELARGVLYAIDNQIDASSGTVKLRAEFANDDETLYPNQFVNAELTVETLKSVVLVPAAAIQRGARGPFVYLFDGEDKVAVRPVRLGPGDSERAVIEEGLRPGQRVVVEGVDRLRDGARVIVARGPGSEKNGAPADGRRPQEKAVAR</sequence>
<feature type="domain" description="Multidrug resistance protein MdtA-like C-terminal permuted SH3" evidence="13">
    <location>
        <begin position="325"/>
        <end position="385"/>
    </location>
</feature>
<dbReference type="PANTHER" id="PTHR30469:SF12">
    <property type="entry name" value="MULTIDRUG RESISTANCE PROTEIN MDTA"/>
    <property type="match status" value="1"/>
</dbReference>
<evidence type="ECO:0000313" key="15">
    <source>
        <dbReference type="Proteomes" id="UP000316781"/>
    </source>
</evidence>
<evidence type="ECO:0000256" key="9">
    <source>
        <dbReference type="SAM" id="Phobius"/>
    </source>
</evidence>
<dbReference type="RefSeq" id="WP_142864718.1">
    <property type="nucleotide sequence ID" value="NZ_VJMF01000133.1"/>
</dbReference>
<feature type="region of interest" description="Disordered" evidence="8">
    <location>
        <begin position="395"/>
        <end position="419"/>
    </location>
</feature>
<dbReference type="GO" id="GO:1990281">
    <property type="term" value="C:efflux pump complex"/>
    <property type="evidence" value="ECO:0007669"/>
    <property type="project" value="TreeGrafter"/>
</dbReference>
<feature type="transmembrane region" description="Helical" evidence="9">
    <location>
        <begin position="28"/>
        <end position="45"/>
    </location>
</feature>
<keyword evidence="7" id="KW-0175">Coiled coil</keyword>
<dbReference type="FunFam" id="2.40.420.20:FF:000001">
    <property type="entry name" value="Efflux RND transporter periplasmic adaptor subunit"/>
    <property type="match status" value="1"/>
</dbReference>
<dbReference type="Proteomes" id="UP000316781">
    <property type="component" value="Unassembled WGS sequence"/>
</dbReference>
<gene>
    <name evidence="14" type="ORF">FM996_21360</name>
</gene>
<dbReference type="Gene3D" id="2.40.30.170">
    <property type="match status" value="1"/>
</dbReference>
<proteinExistence type="inferred from homology"/>
<dbReference type="AlphaFoldDB" id="A0A549SCK1"/>
<evidence type="ECO:0000256" key="6">
    <source>
        <dbReference type="ARBA" id="ARBA00023136"/>
    </source>
</evidence>
<dbReference type="Pfam" id="PF25917">
    <property type="entry name" value="BSH_RND"/>
    <property type="match status" value="1"/>
</dbReference>
<comment type="similarity">
    <text evidence="2">Belongs to the membrane fusion protein (MFP) (TC 8.A.1) family.</text>
</comment>
<keyword evidence="4" id="KW-1003">Cell membrane</keyword>
<feature type="coiled-coil region" evidence="7">
    <location>
        <begin position="129"/>
        <end position="163"/>
    </location>
</feature>
<reference evidence="14 15" key="1">
    <citation type="submission" date="2019-07" db="EMBL/GenBank/DDBJ databases">
        <title>Ln-dependent methylotrophs.</title>
        <authorList>
            <person name="Tani A."/>
        </authorList>
    </citation>
    <scope>NUCLEOTIDE SEQUENCE [LARGE SCALE GENOMIC DNA]</scope>
    <source>
        <strain evidence="14 15">SM89A</strain>
    </source>
</reference>
<dbReference type="InterPro" id="IPR058627">
    <property type="entry name" value="MdtA-like_C"/>
</dbReference>
<evidence type="ECO:0000259" key="11">
    <source>
        <dbReference type="Pfam" id="PF25917"/>
    </source>
</evidence>
<keyword evidence="9" id="KW-0812">Transmembrane</keyword>
<evidence type="ECO:0000256" key="5">
    <source>
        <dbReference type="ARBA" id="ARBA00022519"/>
    </source>
</evidence>
<name>A0A549SCK1_METSR</name>
<dbReference type="EMBL" id="VJMF01000133">
    <property type="protein sequence ID" value="TRL22049.1"/>
    <property type="molecule type" value="Genomic_DNA"/>
</dbReference>
<evidence type="ECO:0000256" key="3">
    <source>
        <dbReference type="ARBA" id="ARBA00022448"/>
    </source>
</evidence>
<dbReference type="Pfam" id="PF25967">
    <property type="entry name" value="RND-MFP_C"/>
    <property type="match status" value="1"/>
</dbReference>